<reference evidence="2 3" key="1">
    <citation type="submission" date="2018-07" db="EMBL/GenBank/DDBJ databases">
        <title>Genomic Encyclopedia of Type Strains, Phase IV (KMG-IV): sequencing the most valuable type-strain genomes for metagenomic binning, comparative biology and taxonomic classification.</title>
        <authorList>
            <person name="Goeker M."/>
        </authorList>
    </citation>
    <scope>NUCLEOTIDE SEQUENCE [LARGE SCALE GENOMIC DNA]</scope>
    <source>
        <strain evidence="2 3">DSM 21634</strain>
    </source>
</reference>
<feature type="compositionally biased region" description="Gly residues" evidence="1">
    <location>
        <begin position="93"/>
        <end position="106"/>
    </location>
</feature>
<gene>
    <name evidence="2" type="ORF">DES41_105283</name>
</gene>
<dbReference type="Proteomes" id="UP000252884">
    <property type="component" value="Unassembled WGS sequence"/>
</dbReference>
<protein>
    <submittedName>
        <fullName evidence="2">Uncharacterized protein</fullName>
    </submittedName>
</protein>
<dbReference type="RefSeq" id="WP_245965801.1">
    <property type="nucleotide sequence ID" value="NZ_QPJK01000005.1"/>
</dbReference>
<evidence type="ECO:0000256" key="1">
    <source>
        <dbReference type="SAM" id="MobiDB-lite"/>
    </source>
</evidence>
<dbReference type="AlphaFoldDB" id="A0A368XQU1"/>
<comment type="caution">
    <text evidence="2">The sequence shown here is derived from an EMBL/GenBank/DDBJ whole genome shotgun (WGS) entry which is preliminary data.</text>
</comment>
<keyword evidence="3" id="KW-1185">Reference proteome</keyword>
<feature type="region of interest" description="Disordered" evidence="1">
    <location>
        <begin position="1"/>
        <end position="106"/>
    </location>
</feature>
<dbReference type="EMBL" id="QPJK01000005">
    <property type="protein sequence ID" value="RCW70341.1"/>
    <property type="molecule type" value="Genomic_DNA"/>
</dbReference>
<feature type="compositionally biased region" description="Basic and acidic residues" evidence="1">
    <location>
        <begin position="1"/>
        <end position="22"/>
    </location>
</feature>
<accession>A0A368XQU1</accession>
<feature type="compositionally biased region" description="Polar residues" evidence="1">
    <location>
        <begin position="57"/>
        <end position="69"/>
    </location>
</feature>
<evidence type="ECO:0000313" key="3">
    <source>
        <dbReference type="Proteomes" id="UP000252884"/>
    </source>
</evidence>
<organism evidence="2 3">
    <name type="scientific">Pseudorhodoferax soli</name>
    <dbReference type="NCBI Taxonomy" id="545864"/>
    <lineage>
        <taxon>Bacteria</taxon>
        <taxon>Pseudomonadati</taxon>
        <taxon>Pseudomonadota</taxon>
        <taxon>Betaproteobacteria</taxon>
        <taxon>Burkholderiales</taxon>
        <taxon>Comamonadaceae</taxon>
    </lineage>
</organism>
<proteinExistence type="predicted"/>
<name>A0A368XQU1_9BURK</name>
<evidence type="ECO:0000313" key="2">
    <source>
        <dbReference type="EMBL" id="RCW70341.1"/>
    </source>
</evidence>
<sequence>MTKKHDFLRDEQSRQKHPEKHQVGSPADLQASAGQQGHRPDAQEPGTGKLANDHNKTGQQAPSQTNQGRRTPASRHDRQTMGAGPQNQVSARKGGGGAGRTPRGSG</sequence>